<dbReference type="KEGG" id="saf:SULAZ_1605"/>
<dbReference type="STRING" id="204536.SULAZ_1605"/>
<name>C1DWT2_SULAA</name>
<keyword evidence="4" id="KW-0051">Antiviral defense</keyword>
<keyword evidence="3" id="KW-0694">RNA-binding</keyword>
<evidence type="ECO:0000313" key="6">
    <source>
        <dbReference type="EMBL" id="ACN98173.1"/>
    </source>
</evidence>
<evidence type="ECO:0000256" key="2">
    <source>
        <dbReference type="ARBA" id="ARBA00016109"/>
    </source>
</evidence>
<sequence>MKLYKIDITPYSLFRDIPSSYTVFGGLCWAYLILYGEDKLYNLLSQFENNNPPFLLSSLLPREEKNYYFPKPNLKAERKENSDLDHKSLKKINYVDLDTVIQVLDGKIKTEYELNQLLQQKLKEGKLKKISFLSKESLPHASIDRLYGTTQGSGTLFFDESVSIGESFLIVAVRDDEVKKELEAIVKLLQDIGIGGNRSIGFGKVKFGEFENFTQIENYFNQKTDIFITLSPLIPEPFTYDLQNSYYEYFTFRGAIDNNYNFQNVDIWKEKILYLKEGSTLKVKSQKNFYGSFLIAKNINGVKIFQYGLAFPLYIKGGTQ</sequence>
<comment type="similarity">
    <text evidence="1">Belongs to the CRISPR-associated Csm4 family.</text>
</comment>
<dbReference type="RefSeq" id="WP_012673499.1">
    <property type="nucleotide sequence ID" value="NC_012438.1"/>
</dbReference>
<keyword evidence="7" id="KW-1185">Reference proteome</keyword>
<proteinExistence type="inferred from homology"/>
<evidence type="ECO:0000259" key="5">
    <source>
        <dbReference type="Pfam" id="PF03787"/>
    </source>
</evidence>
<organism evidence="6 7">
    <name type="scientific">Sulfurihydrogenibium azorense (strain DSM 15241 / OCM 825 / Az-Fu1)</name>
    <dbReference type="NCBI Taxonomy" id="204536"/>
    <lineage>
        <taxon>Bacteria</taxon>
        <taxon>Pseudomonadati</taxon>
        <taxon>Aquificota</taxon>
        <taxon>Aquificia</taxon>
        <taxon>Aquificales</taxon>
        <taxon>Hydrogenothermaceae</taxon>
        <taxon>Sulfurihydrogenibium</taxon>
    </lineage>
</organism>
<dbReference type="EMBL" id="CP001229">
    <property type="protein sequence ID" value="ACN98173.1"/>
    <property type="molecule type" value="Genomic_DNA"/>
</dbReference>
<dbReference type="InterPro" id="IPR005510">
    <property type="entry name" value="Csm4"/>
</dbReference>
<evidence type="ECO:0000256" key="4">
    <source>
        <dbReference type="ARBA" id="ARBA00023118"/>
    </source>
</evidence>
<evidence type="ECO:0000313" key="7">
    <source>
        <dbReference type="Proteomes" id="UP000001369"/>
    </source>
</evidence>
<dbReference type="NCBIfam" id="TIGR01903">
    <property type="entry name" value="cas5_csm4"/>
    <property type="match status" value="1"/>
</dbReference>
<evidence type="ECO:0000256" key="3">
    <source>
        <dbReference type="ARBA" id="ARBA00022884"/>
    </source>
</evidence>
<dbReference type="GO" id="GO:0051607">
    <property type="term" value="P:defense response to virus"/>
    <property type="evidence" value="ECO:0007669"/>
    <property type="project" value="UniProtKB-KW"/>
</dbReference>
<dbReference type="eggNOG" id="COG1567">
    <property type="taxonomic scope" value="Bacteria"/>
</dbReference>
<dbReference type="HOGENOM" id="CLU_076034_0_0_0"/>
<dbReference type="OrthoDB" id="12019at2"/>
<dbReference type="Proteomes" id="UP000001369">
    <property type="component" value="Chromosome"/>
</dbReference>
<dbReference type="Pfam" id="PF03787">
    <property type="entry name" value="RAMPs"/>
    <property type="match status" value="1"/>
</dbReference>
<feature type="domain" description="CRISPR type III-associated protein" evidence="5">
    <location>
        <begin position="71"/>
        <end position="206"/>
    </location>
</feature>
<dbReference type="AlphaFoldDB" id="C1DWT2"/>
<dbReference type="GO" id="GO:0003723">
    <property type="term" value="F:RNA binding"/>
    <property type="evidence" value="ECO:0007669"/>
    <property type="project" value="UniProtKB-KW"/>
</dbReference>
<gene>
    <name evidence="6" type="primary">csm_3</name>
    <name evidence="6" type="ordered locus">SULAZ_1605</name>
</gene>
<evidence type="ECO:0000256" key="1">
    <source>
        <dbReference type="ARBA" id="ARBA00005772"/>
    </source>
</evidence>
<accession>C1DWT2</accession>
<reference evidence="6 7" key="1">
    <citation type="journal article" date="2009" name="J. Bacteriol.">
        <title>Complete and draft genome sequences of six members of the Aquificales.</title>
        <authorList>
            <person name="Reysenbach A.L."/>
            <person name="Hamamura N."/>
            <person name="Podar M."/>
            <person name="Griffiths E."/>
            <person name="Ferreira S."/>
            <person name="Hochstein R."/>
            <person name="Heidelberg J."/>
            <person name="Johnson J."/>
            <person name="Mead D."/>
            <person name="Pohorille A."/>
            <person name="Sarmiento M."/>
            <person name="Schweighofer K."/>
            <person name="Seshadri R."/>
            <person name="Voytek M.A."/>
        </authorList>
    </citation>
    <scope>NUCLEOTIDE SEQUENCE [LARGE SCALE GENOMIC DNA]</scope>
    <source>
        <strain evidence="7">Az-Fu1 / DSM 15241 / OCM 825</strain>
    </source>
</reference>
<protein>
    <recommendedName>
        <fullName evidence="2">CRISPR system Cms protein Csm4</fullName>
    </recommendedName>
</protein>
<dbReference type="InterPro" id="IPR005537">
    <property type="entry name" value="RAMP_III_fam"/>
</dbReference>